<dbReference type="Proteomes" id="UP000254875">
    <property type="component" value="Unassembled WGS sequence"/>
</dbReference>
<keyword evidence="2" id="KW-1185">Reference proteome</keyword>
<evidence type="ECO:0000313" key="2">
    <source>
        <dbReference type="Proteomes" id="UP000254875"/>
    </source>
</evidence>
<evidence type="ECO:0000313" key="1">
    <source>
        <dbReference type="EMBL" id="RDK01601.1"/>
    </source>
</evidence>
<gene>
    <name evidence="1" type="ORF">DLM46_17525</name>
</gene>
<protein>
    <submittedName>
        <fullName evidence="1">Uncharacterized protein</fullName>
    </submittedName>
</protein>
<proteinExistence type="predicted"/>
<sequence>MANEARSDQPERRVALFSALTQLKRTVRIRAAQVSFERKYHVIQATNGAMHGQLDFGPMQRKPTA</sequence>
<accession>A0A370N7N0</accession>
<organism evidence="1 2">
    <name type="scientific">Paraburkholderia lacunae</name>
    <dbReference type="NCBI Taxonomy" id="2211104"/>
    <lineage>
        <taxon>Bacteria</taxon>
        <taxon>Pseudomonadati</taxon>
        <taxon>Pseudomonadota</taxon>
        <taxon>Betaproteobacteria</taxon>
        <taxon>Burkholderiales</taxon>
        <taxon>Burkholderiaceae</taxon>
        <taxon>Paraburkholderia</taxon>
    </lineage>
</organism>
<dbReference type="AlphaFoldDB" id="A0A370N7N0"/>
<name>A0A370N7N0_9BURK</name>
<dbReference type="EMBL" id="QHKS01000010">
    <property type="protein sequence ID" value="RDK01601.1"/>
    <property type="molecule type" value="Genomic_DNA"/>
</dbReference>
<comment type="caution">
    <text evidence="1">The sequence shown here is derived from an EMBL/GenBank/DDBJ whole genome shotgun (WGS) entry which is preliminary data.</text>
</comment>
<reference evidence="2" key="1">
    <citation type="submission" date="2018-05" db="EMBL/GenBank/DDBJ databases">
        <authorList>
            <person name="Feng T."/>
        </authorList>
    </citation>
    <scope>NUCLEOTIDE SEQUENCE [LARGE SCALE GENOMIC DNA]</scope>
    <source>
        <strain evidence="2">S27</strain>
    </source>
</reference>